<dbReference type="Pfam" id="PF01569">
    <property type="entry name" value="PAP2"/>
    <property type="match status" value="1"/>
</dbReference>
<reference evidence="4 5" key="1">
    <citation type="submission" date="2024-10" db="EMBL/GenBank/DDBJ databases">
        <title>The Natural Products Discovery Center: Release of the First 8490 Sequenced Strains for Exploring Actinobacteria Biosynthetic Diversity.</title>
        <authorList>
            <person name="Kalkreuter E."/>
            <person name="Kautsar S.A."/>
            <person name="Yang D."/>
            <person name="Bader C.D."/>
            <person name="Teijaro C.N."/>
            <person name="Fluegel L."/>
            <person name="Davis C.M."/>
            <person name="Simpson J.R."/>
            <person name="Lauterbach L."/>
            <person name="Steele A.D."/>
            <person name="Gui C."/>
            <person name="Meng S."/>
            <person name="Li G."/>
            <person name="Viehrig K."/>
            <person name="Ye F."/>
            <person name="Su P."/>
            <person name="Kiefer A.F."/>
            <person name="Nichols A."/>
            <person name="Cepeda A.J."/>
            <person name="Yan W."/>
            <person name="Fan B."/>
            <person name="Jiang Y."/>
            <person name="Adhikari A."/>
            <person name="Zheng C.-J."/>
            <person name="Schuster L."/>
            <person name="Cowan T.M."/>
            <person name="Smanski M.J."/>
            <person name="Chevrette M.G."/>
            <person name="De Carvalho L.P.S."/>
            <person name="Shen B."/>
        </authorList>
    </citation>
    <scope>NUCLEOTIDE SEQUENCE [LARGE SCALE GENOMIC DNA]</scope>
    <source>
        <strain evidence="4 5">NPDC048229</strain>
    </source>
</reference>
<feature type="transmembrane region" description="Helical" evidence="2">
    <location>
        <begin position="174"/>
        <end position="191"/>
    </location>
</feature>
<evidence type="ECO:0000313" key="4">
    <source>
        <dbReference type="EMBL" id="MFG3190845.1"/>
    </source>
</evidence>
<keyword evidence="5" id="KW-1185">Reference proteome</keyword>
<dbReference type="EMBL" id="JBICZW010000010">
    <property type="protein sequence ID" value="MFG3190845.1"/>
    <property type="molecule type" value="Genomic_DNA"/>
</dbReference>
<feature type="domain" description="Phosphatidic acid phosphatase type 2/haloperoxidase" evidence="3">
    <location>
        <begin position="137"/>
        <end position="236"/>
    </location>
</feature>
<feature type="region of interest" description="Disordered" evidence="1">
    <location>
        <begin position="1"/>
        <end position="60"/>
    </location>
</feature>
<feature type="transmembrane region" description="Helical" evidence="2">
    <location>
        <begin position="198"/>
        <end position="215"/>
    </location>
</feature>
<keyword evidence="2" id="KW-1133">Transmembrane helix</keyword>
<comment type="caution">
    <text evidence="4">The sequence shown here is derived from an EMBL/GenBank/DDBJ whole genome shotgun (WGS) entry which is preliminary data.</text>
</comment>
<proteinExistence type="predicted"/>
<dbReference type="RefSeq" id="WP_229883327.1">
    <property type="nucleotide sequence ID" value="NZ_BMVV01000003.1"/>
</dbReference>
<evidence type="ECO:0000256" key="2">
    <source>
        <dbReference type="SAM" id="Phobius"/>
    </source>
</evidence>
<dbReference type="InterPro" id="IPR036938">
    <property type="entry name" value="PAP2/HPO_sf"/>
</dbReference>
<dbReference type="CDD" id="cd03392">
    <property type="entry name" value="PAP2_like_2"/>
    <property type="match status" value="1"/>
</dbReference>
<dbReference type="SUPFAM" id="SSF48317">
    <property type="entry name" value="Acid phosphatase/Vanadium-dependent haloperoxidase"/>
    <property type="match status" value="1"/>
</dbReference>
<keyword evidence="2" id="KW-0472">Membrane</keyword>
<keyword evidence="2" id="KW-0812">Transmembrane</keyword>
<dbReference type="SMART" id="SM00014">
    <property type="entry name" value="acidPPc"/>
    <property type="match status" value="1"/>
</dbReference>
<protein>
    <submittedName>
        <fullName evidence="4">Phosphatase PAP2 family protein</fullName>
    </submittedName>
</protein>
<evidence type="ECO:0000313" key="5">
    <source>
        <dbReference type="Proteomes" id="UP001604282"/>
    </source>
</evidence>
<organism evidence="4 5">
    <name type="scientific">Streptomyces omiyaensis</name>
    <dbReference type="NCBI Taxonomy" id="68247"/>
    <lineage>
        <taxon>Bacteria</taxon>
        <taxon>Bacillati</taxon>
        <taxon>Actinomycetota</taxon>
        <taxon>Actinomycetes</taxon>
        <taxon>Kitasatosporales</taxon>
        <taxon>Streptomycetaceae</taxon>
        <taxon>Streptomyces</taxon>
    </lineage>
</organism>
<evidence type="ECO:0000259" key="3">
    <source>
        <dbReference type="SMART" id="SM00014"/>
    </source>
</evidence>
<sequence>MRETPRAEPPQPRPHRAEAHTAGASGSGTPHRSDGRPPHTPRGARQPDPLGRPGTTPPVPGRPALFSALVALAVVTWQVLVHGPLARLDERVSRSLVDTVPRWAGELASDLGNLTVALPVLAAAMAYAVRRGRRADALFAGLAMAAVPLLVVPLKEWTARPGPLEPWAQGYYPSGHTATAMVAYFGAAYLVSRRLVPVAAVLTAVTGTGLILRGFHWPLDVLASLCLGFLVLGVSSSCRRRSSG</sequence>
<name>A0ABW7BTJ4_9ACTN</name>
<dbReference type="Proteomes" id="UP001604282">
    <property type="component" value="Unassembled WGS sequence"/>
</dbReference>
<dbReference type="InterPro" id="IPR000326">
    <property type="entry name" value="PAP2/HPO"/>
</dbReference>
<feature type="transmembrane region" description="Helical" evidence="2">
    <location>
        <begin position="136"/>
        <end position="154"/>
    </location>
</feature>
<gene>
    <name evidence="4" type="ORF">ACGFYS_18105</name>
</gene>
<evidence type="ECO:0000256" key="1">
    <source>
        <dbReference type="SAM" id="MobiDB-lite"/>
    </source>
</evidence>
<accession>A0ABW7BTJ4</accession>
<dbReference type="Gene3D" id="1.20.144.10">
    <property type="entry name" value="Phosphatidic acid phosphatase type 2/haloperoxidase"/>
    <property type="match status" value="1"/>
</dbReference>
<feature type="transmembrane region" description="Helical" evidence="2">
    <location>
        <begin position="221"/>
        <end position="238"/>
    </location>
</feature>